<dbReference type="SUPFAM" id="SSF55979">
    <property type="entry name" value="DNA clamp"/>
    <property type="match status" value="1"/>
</dbReference>
<dbReference type="Gene3D" id="3.70.10.10">
    <property type="match status" value="1"/>
</dbReference>
<dbReference type="AlphaFoldDB" id="A0A8J9ZR67"/>
<name>A0A8J9ZR67_BRALA</name>
<protein>
    <submittedName>
        <fullName evidence="3">Hypp2051 protein</fullName>
    </submittedName>
</protein>
<gene>
    <name evidence="3" type="primary">Hypp2051</name>
    <name evidence="3" type="ORF">BLAG_LOCUS16130</name>
</gene>
<dbReference type="InterPro" id="IPR022649">
    <property type="entry name" value="Pr_cel_nuc_antig_C"/>
</dbReference>
<dbReference type="Pfam" id="PF02747">
    <property type="entry name" value="PCNA_C"/>
    <property type="match status" value="1"/>
</dbReference>
<dbReference type="Proteomes" id="UP000838412">
    <property type="component" value="Chromosome 3"/>
</dbReference>
<accession>A0A8J9ZR67</accession>
<proteinExistence type="predicted"/>
<dbReference type="InterPro" id="IPR046938">
    <property type="entry name" value="DNA_clamp_sf"/>
</dbReference>
<keyword evidence="1" id="KW-0732">Signal</keyword>
<evidence type="ECO:0000256" key="1">
    <source>
        <dbReference type="SAM" id="SignalP"/>
    </source>
</evidence>
<reference evidence="3" key="1">
    <citation type="submission" date="2022-01" db="EMBL/GenBank/DDBJ databases">
        <authorList>
            <person name="Braso-Vives M."/>
        </authorList>
    </citation>
    <scope>NUCLEOTIDE SEQUENCE</scope>
</reference>
<feature type="domain" description="Proliferating cell nuclear antigen PCNA C-terminal" evidence="2">
    <location>
        <begin position="214"/>
        <end position="322"/>
    </location>
</feature>
<evidence type="ECO:0000259" key="2">
    <source>
        <dbReference type="Pfam" id="PF02747"/>
    </source>
</evidence>
<evidence type="ECO:0000313" key="3">
    <source>
        <dbReference type="EMBL" id="CAH1258622.1"/>
    </source>
</evidence>
<dbReference type="GO" id="GO:0003677">
    <property type="term" value="F:DNA binding"/>
    <property type="evidence" value="ECO:0007669"/>
    <property type="project" value="InterPro"/>
</dbReference>
<organism evidence="3 4">
    <name type="scientific">Branchiostoma lanceolatum</name>
    <name type="common">Common lancelet</name>
    <name type="synonym">Amphioxus lanceolatum</name>
    <dbReference type="NCBI Taxonomy" id="7740"/>
    <lineage>
        <taxon>Eukaryota</taxon>
        <taxon>Metazoa</taxon>
        <taxon>Chordata</taxon>
        <taxon>Cephalochordata</taxon>
        <taxon>Leptocardii</taxon>
        <taxon>Amphioxiformes</taxon>
        <taxon>Branchiostomatidae</taxon>
        <taxon>Branchiostoma</taxon>
    </lineage>
</organism>
<dbReference type="EMBL" id="OV696688">
    <property type="protein sequence ID" value="CAH1258622.1"/>
    <property type="molecule type" value="Genomic_DNA"/>
</dbReference>
<sequence>MAGWRGSLIAATLLVLTAIDPATPDAIGVTHFLLTDMSGRSDLMNLMKTIMDNMKNGKDLGAIEKDVFMKDLKTSALFADLDVTAIDRVLMTAKDFNSEAILRCEENAFIMETKDLHESIFMQAALKARYSDIQHCDGFRMGAHLENVRKLFPADYHVCSFATFNVTRQKDGGKDGPYSMEVYADTLIGRLNAVGDMDKIGTSLKEVAVPPEKEAYSCEVTMTAKIFRTLMQQINWLGKDFTISCTLQDMNFTVTDNGGSHSFLFRHSPRMELEASLTGHVPPRGFVTSKVYSSTRVEAISSTVALRLAPTGPLVLHYQLKKDADGLLENHSHITFFMDSTQ</sequence>
<feature type="chain" id="PRO_5035426702" evidence="1">
    <location>
        <begin position="25"/>
        <end position="342"/>
    </location>
</feature>
<feature type="signal peptide" evidence="1">
    <location>
        <begin position="1"/>
        <end position="24"/>
    </location>
</feature>
<dbReference type="GO" id="GO:0006275">
    <property type="term" value="P:regulation of DNA replication"/>
    <property type="evidence" value="ECO:0007669"/>
    <property type="project" value="InterPro"/>
</dbReference>
<keyword evidence="4" id="KW-1185">Reference proteome</keyword>
<evidence type="ECO:0000313" key="4">
    <source>
        <dbReference type="Proteomes" id="UP000838412"/>
    </source>
</evidence>
<dbReference type="OrthoDB" id="10010903at2759"/>